<feature type="chain" id="PRO_5036482164" description="Secreted protein" evidence="1">
    <location>
        <begin position="24"/>
        <end position="84"/>
    </location>
</feature>
<keyword evidence="3" id="KW-1185">Reference proteome</keyword>
<feature type="signal peptide" evidence="1">
    <location>
        <begin position="1"/>
        <end position="23"/>
    </location>
</feature>
<dbReference type="EMBL" id="BMAW01110044">
    <property type="protein sequence ID" value="GFT41262.1"/>
    <property type="molecule type" value="Genomic_DNA"/>
</dbReference>
<gene>
    <name evidence="2" type="ORF">NPIL_663531</name>
</gene>
<accession>A0A8X6TQW2</accession>
<comment type="caution">
    <text evidence="2">The sequence shown here is derived from an EMBL/GenBank/DDBJ whole genome shotgun (WGS) entry which is preliminary data.</text>
</comment>
<protein>
    <recommendedName>
        <fullName evidence="4">Secreted protein</fullName>
    </recommendedName>
</protein>
<evidence type="ECO:0000313" key="3">
    <source>
        <dbReference type="Proteomes" id="UP000887013"/>
    </source>
</evidence>
<dbReference type="Proteomes" id="UP000887013">
    <property type="component" value="Unassembled WGS sequence"/>
</dbReference>
<evidence type="ECO:0000256" key="1">
    <source>
        <dbReference type="SAM" id="SignalP"/>
    </source>
</evidence>
<keyword evidence="1" id="KW-0732">Signal</keyword>
<sequence length="84" mass="9652">MVQGAIAFDSWFLLLLTQSSKTAQRWCDVDWILLHLHGVPNANISRTFPLPHTALISQRVLQCVQMFARPPYFTITHELVTFGR</sequence>
<proteinExistence type="predicted"/>
<name>A0A8X6TQW2_NEPPI</name>
<evidence type="ECO:0000313" key="2">
    <source>
        <dbReference type="EMBL" id="GFT41262.1"/>
    </source>
</evidence>
<dbReference type="AlphaFoldDB" id="A0A8X6TQW2"/>
<dbReference type="OrthoDB" id="6417450at2759"/>
<reference evidence="2" key="1">
    <citation type="submission" date="2020-08" db="EMBL/GenBank/DDBJ databases">
        <title>Multicomponent nature underlies the extraordinary mechanical properties of spider dragline silk.</title>
        <authorList>
            <person name="Kono N."/>
            <person name="Nakamura H."/>
            <person name="Mori M."/>
            <person name="Yoshida Y."/>
            <person name="Ohtoshi R."/>
            <person name="Malay A.D."/>
            <person name="Moran D.A.P."/>
            <person name="Tomita M."/>
            <person name="Numata K."/>
            <person name="Arakawa K."/>
        </authorList>
    </citation>
    <scope>NUCLEOTIDE SEQUENCE</scope>
</reference>
<evidence type="ECO:0008006" key="4">
    <source>
        <dbReference type="Google" id="ProtNLM"/>
    </source>
</evidence>
<organism evidence="2 3">
    <name type="scientific">Nephila pilipes</name>
    <name type="common">Giant wood spider</name>
    <name type="synonym">Nephila maculata</name>
    <dbReference type="NCBI Taxonomy" id="299642"/>
    <lineage>
        <taxon>Eukaryota</taxon>
        <taxon>Metazoa</taxon>
        <taxon>Ecdysozoa</taxon>
        <taxon>Arthropoda</taxon>
        <taxon>Chelicerata</taxon>
        <taxon>Arachnida</taxon>
        <taxon>Araneae</taxon>
        <taxon>Araneomorphae</taxon>
        <taxon>Entelegynae</taxon>
        <taxon>Araneoidea</taxon>
        <taxon>Nephilidae</taxon>
        <taxon>Nephila</taxon>
    </lineage>
</organism>